<evidence type="ECO:0000313" key="8">
    <source>
        <dbReference type="EMBL" id="KGC13946.1"/>
    </source>
</evidence>
<accession>A0A095XAG5</accession>
<dbReference type="EMBL" id="PDDY01000001">
    <property type="protein sequence ID" value="PEH43179.1"/>
    <property type="molecule type" value="Genomic_DNA"/>
</dbReference>
<evidence type="ECO:0000256" key="3">
    <source>
        <dbReference type="ARBA" id="ARBA00023004"/>
    </source>
</evidence>
<dbReference type="EMBL" id="CP104215">
    <property type="protein sequence ID" value="UWX73921.1"/>
    <property type="molecule type" value="Genomic_DNA"/>
</dbReference>
<dbReference type="Proteomes" id="UP000220629">
    <property type="component" value="Unassembled WGS sequence"/>
</dbReference>
<dbReference type="Proteomes" id="UP001059745">
    <property type="component" value="Chromosome 2"/>
</dbReference>
<reference evidence="8 11" key="1">
    <citation type="submission" date="2014-04" db="EMBL/GenBank/DDBJ databases">
        <authorList>
            <person name="Bishop-Lilly K.A."/>
            <person name="Broomall S.M."/>
            <person name="Chain P.S."/>
            <person name="Chertkov O."/>
            <person name="Coyne S.R."/>
            <person name="Daligault H.E."/>
            <person name="Davenport K.W."/>
            <person name="Erkkila T."/>
            <person name="Frey K.G."/>
            <person name="Gibbons H.S."/>
            <person name="Gu W."/>
            <person name="Jaissle J."/>
            <person name="Johnson S.L."/>
            <person name="Koroleva G.I."/>
            <person name="Ladner J.T."/>
            <person name="Lo C.-C."/>
            <person name="Minogue T.D."/>
            <person name="Munk C."/>
            <person name="Palacios G.F."/>
            <person name="Redden C.L."/>
            <person name="Rosenzweig C.N."/>
            <person name="Scholz M.B."/>
            <person name="Teshima H."/>
            <person name="Xu Y."/>
        </authorList>
    </citation>
    <scope>NUCLEOTIDE SEQUENCE [LARGE SCALE GENOMIC DNA]</scope>
    <source>
        <strain evidence="11">gladioli</strain>
        <strain evidence="8">Gladioli</strain>
    </source>
</reference>
<protein>
    <submittedName>
        <fullName evidence="10">Non-heme iron oxygenase ferredoxin subunit</fullName>
    </submittedName>
    <submittedName>
        <fullName evidence="9">Rieske (2Fe-2S) protein</fullName>
    </submittedName>
    <submittedName>
        <fullName evidence="8">Rieske [2Fe-2S] domain protein</fullName>
    </submittedName>
</protein>
<sequence length="108" mass="11693">MTEDTLDTWHALGALDEFSEDEPAARVVGGKPIAIFRLGDELFALHDLCTHGHARLSEGFVEDGCVECPLHQGLVDIRSGAPRCAPITEAVRSYPIRMVDGQAQVHVG</sequence>
<evidence type="ECO:0000313" key="10">
    <source>
        <dbReference type="EMBL" id="UWX73921.1"/>
    </source>
</evidence>
<dbReference type="PANTHER" id="PTHR21496:SF0">
    <property type="entry name" value="RIESKE DOMAIN-CONTAINING PROTEIN"/>
    <property type="match status" value="1"/>
</dbReference>
<keyword evidence="2" id="KW-0479">Metal-binding</keyword>
<evidence type="ECO:0000256" key="1">
    <source>
        <dbReference type="ARBA" id="ARBA00022714"/>
    </source>
</evidence>
<dbReference type="Proteomes" id="UP000029590">
    <property type="component" value="Unassembled WGS sequence"/>
</dbReference>
<evidence type="ECO:0000313" key="12">
    <source>
        <dbReference type="Proteomes" id="UP000220629"/>
    </source>
</evidence>
<dbReference type="SUPFAM" id="SSF50022">
    <property type="entry name" value="ISP domain"/>
    <property type="match status" value="1"/>
</dbReference>
<dbReference type="PANTHER" id="PTHR21496">
    <property type="entry name" value="FERREDOXIN-RELATED"/>
    <property type="match status" value="1"/>
</dbReference>
<comment type="similarity">
    <text evidence="6">Belongs to the bacterial ring-hydroxylating dioxygenase ferredoxin component family.</text>
</comment>
<keyword evidence="4" id="KW-0411">Iron-sulfur</keyword>
<reference evidence="12" key="2">
    <citation type="submission" date="2017-09" db="EMBL/GenBank/DDBJ databases">
        <title>FDA dAtabase for Regulatory Grade micrObial Sequences (FDA-ARGOS): Supporting development and validation of Infectious Disease Dx tests.</title>
        <authorList>
            <person name="Minogue T."/>
            <person name="Wolcott M."/>
            <person name="Wasieloski L."/>
            <person name="Aguilar W."/>
            <person name="Moore D."/>
            <person name="Tallon L."/>
            <person name="Sadzewicz L."/>
            <person name="Ott S."/>
            <person name="Zhao X."/>
            <person name="Nagaraj S."/>
            <person name="Vavikolanu K."/>
            <person name="Aluvathingal J."/>
            <person name="Nadendla S."/>
            <person name="Sichtig H."/>
        </authorList>
    </citation>
    <scope>NUCLEOTIDE SEQUENCE [LARGE SCALE GENOMIC DNA]</scope>
    <source>
        <strain evidence="12">FDAARGOS_390</strain>
    </source>
</reference>
<accession>A0A095F894</accession>
<evidence type="ECO:0000256" key="5">
    <source>
        <dbReference type="ARBA" id="ARBA00034078"/>
    </source>
</evidence>
<dbReference type="Pfam" id="PF00355">
    <property type="entry name" value="Rieske"/>
    <property type="match status" value="1"/>
</dbReference>
<dbReference type="RefSeq" id="WP_025100420.1">
    <property type="nucleotide sequence ID" value="NZ_CADEPO010000003.1"/>
</dbReference>
<name>A0A095XAG5_BURGA</name>
<dbReference type="AlphaFoldDB" id="A0A095XAG5"/>
<dbReference type="Gene3D" id="2.102.10.10">
    <property type="entry name" value="Rieske [2Fe-2S] iron-sulphur domain"/>
    <property type="match status" value="1"/>
</dbReference>
<keyword evidence="1" id="KW-0001">2Fe-2S</keyword>
<evidence type="ECO:0000256" key="4">
    <source>
        <dbReference type="ARBA" id="ARBA00023014"/>
    </source>
</evidence>
<evidence type="ECO:0000259" key="7">
    <source>
        <dbReference type="PROSITE" id="PS51296"/>
    </source>
</evidence>
<gene>
    <name evidence="9" type="ORF">CRM94_14060</name>
    <name evidence="8" type="ORF">DM48_1860</name>
    <name evidence="10" type="ORF">NYZ96_20505</name>
</gene>
<dbReference type="CDD" id="cd03528">
    <property type="entry name" value="Rieske_RO_ferredoxin"/>
    <property type="match status" value="1"/>
</dbReference>
<keyword evidence="3" id="KW-0408">Iron</keyword>
<evidence type="ECO:0000313" key="11">
    <source>
        <dbReference type="Proteomes" id="UP000029590"/>
    </source>
</evidence>
<dbReference type="OrthoDB" id="9800167at2"/>
<comment type="cofactor">
    <cofactor evidence="5">
        <name>[2Fe-2S] cluster</name>
        <dbReference type="ChEBI" id="CHEBI:190135"/>
    </cofactor>
</comment>
<feature type="domain" description="Rieske" evidence="7">
    <location>
        <begin position="9"/>
        <end position="105"/>
    </location>
</feature>
<dbReference type="GO" id="GO:0051537">
    <property type="term" value="F:2 iron, 2 sulfur cluster binding"/>
    <property type="evidence" value="ECO:0007669"/>
    <property type="project" value="UniProtKB-KW"/>
</dbReference>
<dbReference type="GO" id="GO:0046872">
    <property type="term" value="F:metal ion binding"/>
    <property type="evidence" value="ECO:0007669"/>
    <property type="project" value="UniProtKB-KW"/>
</dbReference>
<dbReference type="EMBL" id="JPGG01000016">
    <property type="protein sequence ID" value="KGC13946.1"/>
    <property type="molecule type" value="Genomic_DNA"/>
</dbReference>
<reference evidence="10" key="4">
    <citation type="submission" date="2022-09" db="EMBL/GenBank/DDBJ databases">
        <title>Genomic of Burkholderia gladioli.</title>
        <authorList>
            <person name="Wu H."/>
        </authorList>
    </citation>
    <scope>NUCLEOTIDE SEQUENCE</scope>
    <source>
        <strain evidence="10">ZN-S4</strain>
    </source>
</reference>
<organism evidence="9 12">
    <name type="scientific">Burkholderia gladioli</name>
    <name type="common">Pseudomonas marginata</name>
    <name type="synonym">Phytomonas marginata</name>
    <dbReference type="NCBI Taxonomy" id="28095"/>
    <lineage>
        <taxon>Bacteria</taxon>
        <taxon>Pseudomonadati</taxon>
        <taxon>Pseudomonadota</taxon>
        <taxon>Betaproteobacteria</taxon>
        <taxon>Burkholderiales</taxon>
        <taxon>Burkholderiaceae</taxon>
        <taxon>Burkholderia</taxon>
    </lineage>
</organism>
<evidence type="ECO:0000256" key="2">
    <source>
        <dbReference type="ARBA" id="ARBA00022723"/>
    </source>
</evidence>
<dbReference type="KEGG" id="bgo:BM43_5905"/>
<evidence type="ECO:0000313" key="9">
    <source>
        <dbReference type="EMBL" id="PEH43179.1"/>
    </source>
</evidence>
<evidence type="ECO:0000256" key="6">
    <source>
        <dbReference type="ARBA" id="ARBA00038001"/>
    </source>
</evidence>
<dbReference type="NCBIfam" id="NF041683">
    <property type="entry name" value="ant_diox_AndAb"/>
    <property type="match status" value="1"/>
</dbReference>
<dbReference type="InterPro" id="IPR017941">
    <property type="entry name" value="Rieske_2Fe-2S"/>
</dbReference>
<reference evidence="9" key="3">
    <citation type="submission" date="2017-09" db="EMBL/GenBank/DDBJ databases">
        <title>FDA dAtabase for Regulatory Grade micrObial Sequences (FDA-ARGOS): Supporting development and validation of Infectious Disease Dx tests.</title>
        <authorList>
            <person name="Minogue T."/>
            <person name="Wolcott M."/>
            <person name="Wasieloski L."/>
            <person name="Aguilar W."/>
            <person name="Moore D."/>
            <person name="Tallon L.J."/>
            <person name="Sadzewicz L."/>
            <person name="Ott S."/>
            <person name="Zhao X."/>
            <person name="Nagaraj S."/>
            <person name="Vavikolanu K."/>
            <person name="Aluvathingal J."/>
            <person name="Nadendla S."/>
            <person name="Sichtig H."/>
        </authorList>
    </citation>
    <scope>NUCLEOTIDE SEQUENCE</scope>
    <source>
        <strain evidence="9">FDAARGOS_390</strain>
    </source>
</reference>
<dbReference type="PROSITE" id="PS51296">
    <property type="entry name" value="RIESKE"/>
    <property type="match status" value="1"/>
</dbReference>
<proteinExistence type="inferred from homology"/>
<dbReference type="InterPro" id="IPR036922">
    <property type="entry name" value="Rieske_2Fe-2S_sf"/>
</dbReference>